<dbReference type="Proteomes" id="UP001175211">
    <property type="component" value="Unassembled WGS sequence"/>
</dbReference>
<dbReference type="RefSeq" id="XP_060321932.1">
    <property type="nucleotide sequence ID" value="XM_060470593.1"/>
</dbReference>
<feature type="compositionally biased region" description="Acidic residues" evidence="1">
    <location>
        <begin position="107"/>
        <end position="131"/>
    </location>
</feature>
<feature type="compositionally biased region" description="Low complexity" evidence="1">
    <location>
        <begin position="21"/>
        <end position="35"/>
    </location>
</feature>
<feature type="region of interest" description="Disordered" evidence="1">
    <location>
        <begin position="422"/>
        <end position="444"/>
    </location>
</feature>
<feature type="compositionally biased region" description="Low complexity" evidence="1">
    <location>
        <begin position="159"/>
        <end position="170"/>
    </location>
</feature>
<evidence type="ECO:0000313" key="2">
    <source>
        <dbReference type="EMBL" id="KAK0435238.1"/>
    </source>
</evidence>
<dbReference type="EMBL" id="JAUEPS010000156">
    <property type="protein sequence ID" value="KAK0435238.1"/>
    <property type="molecule type" value="Genomic_DNA"/>
</dbReference>
<feature type="region of interest" description="Disordered" evidence="1">
    <location>
        <begin position="1"/>
        <end position="56"/>
    </location>
</feature>
<sequence>MLAPILRALPHRAIQPDSEEIPVSPESSLPSLMPSTNDIDDRDQTPEGTALPVPHIDLAARERERRLAASARSPNQSPTRISMHIATSSMHIATSADLPSEEINKDDFDDLPDLIPITDDEDNSFSDDETSSDNNDNQGGCSPSFSDTDNDPAPPAAPAIPANADSADSNSDSDYSFVKCSHPCPHPLASTMSAAATVEQNSCTEAPILHPGVYTINILNDFVEAFKSFFLYKKVKAEDCIHMAIPMLCGLAMKSWIQLESARDEAPLIDWMWEFFLVQLKEKWLPDNWFVQVKKTWNASQGKRLWFEFQLTVCSANKDLVGLASYLDTDDMHLHLKECINDDLAEVYLKANHKGELANLKDIDKWIEEVRLLDEDIRKEASHGKHLFKALLAENMTQTLGNATSANKAARMTHAQTMASSNLTHPPLHLTPNPCPIQRDALHA</sequence>
<name>A0AA39J6L5_ARMTA</name>
<feature type="compositionally biased region" description="Low complexity" evidence="1">
    <location>
        <begin position="422"/>
        <end position="432"/>
    </location>
</feature>
<keyword evidence="3" id="KW-1185">Reference proteome</keyword>
<comment type="caution">
    <text evidence="2">The sequence shown here is derived from an EMBL/GenBank/DDBJ whole genome shotgun (WGS) entry which is preliminary data.</text>
</comment>
<evidence type="ECO:0000313" key="3">
    <source>
        <dbReference type="Proteomes" id="UP001175211"/>
    </source>
</evidence>
<accession>A0AA39J6L5</accession>
<gene>
    <name evidence="2" type="ORF">EV420DRAFT_1488133</name>
</gene>
<dbReference type="GeneID" id="85354141"/>
<proteinExistence type="predicted"/>
<feature type="region of interest" description="Disordered" evidence="1">
    <location>
        <begin position="96"/>
        <end position="170"/>
    </location>
</feature>
<reference evidence="2" key="1">
    <citation type="submission" date="2023-06" db="EMBL/GenBank/DDBJ databases">
        <authorList>
            <consortium name="Lawrence Berkeley National Laboratory"/>
            <person name="Ahrendt S."/>
            <person name="Sahu N."/>
            <person name="Indic B."/>
            <person name="Wong-Bajracharya J."/>
            <person name="Merenyi Z."/>
            <person name="Ke H.-M."/>
            <person name="Monk M."/>
            <person name="Kocsube S."/>
            <person name="Drula E."/>
            <person name="Lipzen A."/>
            <person name="Balint B."/>
            <person name="Henrissat B."/>
            <person name="Andreopoulos B."/>
            <person name="Martin F.M."/>
            <person name="Harder C.B."/>
            <person name="Rigling D."/>
            <person name="Ford K.L."/>
            <person name="Foster G.D."/>
            <person name="Pangilinan J."/>
            <person name="Papanicolaou A."/>
            <person name="Barry K."/>
            <person name="LaButti K."/>
            <person name="Viragh M."/>
            <person name="Koriabine M."/>
            <person name="Yan M."/>
            <person name="Riley R."/>
            <person name="Champramary S."/>
            <person name="Plett K.L."/>
            <person name="Tsai I.J."/>
            <person name="Slot J."/>
            <person name="Sipos G."/>
            <person name="Plett J."/>
            <person name="Nagy L.G."/>
            <person name="Grigoriev I.V."/>
        </authorList>
    </citation>
    <scope>NUCLEOTIDE SEQUENCE</scope>
    <source>
        <strain evidence="2">CCBAS 213</strain>
    </source>
</reference>
<organism evidence="2 3">
    <name type="scientific">Armillaria tabescens</name>
    <name type="common">Ringless honey mushroom</name>
    <name type="synonym">Agaricus tabescens</name>
    <dbReference type="NCBI Taxonomy" id="1929756"/>
    <lineage>
        <taxon>Eukaryota</taxon>
        <taxon>Fungi</taxon>
        <taxon>Dikarya</taxon>
        <taxon>Basidiomycota</taxon>
        <taxon>Agaricomycotina</taxon>
        <taxon>Agaricomycetes</taxon>
        <taxon>Agaricomycetidae</taxon>
        <taxon>Agaricales</taxon>
        <taxon>Marasmiineae</taxon>
        <taxon>Physalacriaceae</taxon>
        <taxon>Desarmillaria</taxon>
    </lineage>
</organism>
<evidence type="ECO:0000256" key="1">
    <source>
        <dbReference type="SAM" id="MobiDB-lite"/>
    </source>
</evidence>
<dbReference type="AlphaFoldDB" id="A0AA39J6L5"/>
<protein>
    <submittedName>
        <fullName evidence="2">Uncharacterized protein</fullName>
    </submittedName>
</protein>